<evidence type="ECO:0000313" key="1">
    <source>
        <dbReference type="EMBL" id="GFQ98003.1"/>
    </source>
</evidence>
<dbReference type="AlphaFoldDB" id="A0A8X6G8M0"/>
<dbReference type="Proteomes" id="UP000887116">
    <property type="component" value="Unassembled WGS sequence"/>
</dbReference>
<proteinExistence type="predicted"/>
<accession>A0A8X6G8M0</accession>
<organism evidence="1 2">
    <name type="scientific">Trichonephila clavata</name>
    <name type="common">Joro spider</name>
    <name type="synonym">Nephila clavata</name>
    <dbReference type="NCBI Taxonomy" id="2740835"/>
    <lineage>
        <taxon>Eukaryota</taxon>
        <taxon>Metazoa</taxon>
        <taxon>Ecdysozoa</taxon>
        <taxon>Arthropoda</taxon>
        <taxon>Chelicerata</taxon>
        <taxon>Arachnida</taxon>
        <taxon>Araneae</taxon>
        <taxon>Araneomorphae</taxon>
        <taxon>Entelegynae</taxon>
        <taxon>Araneoidea</taxon>
        <taxon>Nephilidae</taxon>
        <taxon>Trichonephila</taxon>
    </lineage>
</organism>
<evidence type="ECO:0000313" key="2">
    <source>
        <dbReference type="Proteomes" id="UP000887116"/>
    </source>
</evidence>
<protein>
    <submittedName>
        <fullName evidence="1">Uncharacterized protein</fullName>
    </submittedName>
</protein>
<name>A0A8X6G8M0_TRICU</name>
<dbReference type="EMBL" id="BMAO01034650">
    <property type="protein sequence ID" value="GFQ98003.1"/>
    <property type="molecule type" value="Genomic_DNA"/>
</dbReference>
<reference evidence="1" key="1">
    <citation type="submission" date="2020-07" db="EMBL/GenBank/DDBJ databases">
        <title>Multicomponent nature underlies the extraordinary mechanical properties of spider dragline silk.</title>
        <authorList>
            <person name="Kono N."/>
            <person name="Nakamura H."/>
            <person name="Mori M."/>
            <person name="Yoshida Y."/>
            <person name="Ohtoshi R."/>
            <person name="Malay A.D."/>
            <person name="Moran D.A.P."/>
            <person name="Tomita M."/>
            <person name="Numata K."/>
            <person name="Arakawa K."/>
        </authorList>
    </citation>
    <scope>NUCLEOTIDE SEQUENCE</scope>
</reference>
<keyword evidence="2" id="KW-1185">Reference proteome</keyword>
<gene>
    <name evidence="1" type="ORF">TNCT_714671</name>
</gene>
<comment type="caution">
    <text evidence="1">The sequence shown here is derived from an EMBL/GenBank/DDBJ whole genome shotgun (WGS) entry which is preliminary data.</text>
</comment>
<sequence length="178" mass="20048">MDFDDGDNSFQRFSMDNFHDTDNLLERCLSNKTCSSVTLIGDVAAATETEDSIIQASEGFFNETPHSDDEKMLEMNNADLQYHDLELLKNEMTFPDESSFTNSVGTDLIDPAVQCTPAERNGSLSSATNSSSFTNVTEMESFNDSEDSKDIDDFSLNSFQIKSRHAIRIFRSYVPQRF</sequence>